<feature type="compositionally biased region" description="Basic residues" evidence="1">
    <location>
        <begin position="305"/>
        <end position="317"/>
    </location>
</feature>
<dbReference type="GeneID" id="25566361"/>
<feature type="compositionally biased region" description="Low complexity" evidence="1">
    <location>
        <begin position="492"/>
        <end position="522"/>
    </location>
</feature>
<feature type="compositionally biased region" description="Low complexity" evidence="1">
    <location>
        <begin position="288"/>
        <end position="304"/>
    </location>
</feature>
<feature type="region of interest" description="Disordered" evidence="1">
    <location>
        <begin position="607"/>
        <end position="695"/>
    </location>
</feature>
<evidence type="ECO:0000313" key="2">
    <source>
        <dbReference type="EMBL" id="KNC51545.1"/>
    </source>
</evidence>
<protein>
    <submittedName>
        <fullName evidence="2">Uncharacterized protein</fullName>
    </submittedName>
</protein>
<reference evidence="2 3" key="1">
    <citation type="submission" date="2010-05" db="EMBL/GenBank/DDBJ databases">
        <title>The Genome Sequence of Thecamonas trahens ATCC 50062.</title>
        <authorList>
            <consortium name="The Broad Institute Genome Sequencing Platform"/>
            <person name="Russ C."/>
            <person name="Cuomo C."/>
            <person name="Shea T."/>
            <person name="Young S.K."/>
            <person name="Zeng Q."/>
            <person name="Koehrsen M."/>
            <person name="Haas B."/>
            <person name="Borodovsky M."/>
            <person name="Guigo R."/>
            <person name="Alvarado L."/>
            <person name="Berlin A."/>
            <person name="Bochicchio J."/>
            <person name="Borenstein D."/>
            <person name="Chapman S."/>
            <person name="Chen Z."/>
            <person name="Freedman E."/>
            <person name="Gellesch M."/>
            <person name="Goldberg J."/>
            <person name="Griggs A."/>
            <person name="Gujja S."/>
            <person name="Heilman E."/>
            <person name="Heiman D."/>
            <person name="Hepburn T."/>
            <person name="Howarth C."/>
            <person name="Jen D."/>
            <person name="Larson L."/>
            <person name="Mehta T."/>
            <person name="Park D."/>
            <person name="Pearson M."/>
            <person name="Roberts A."/>
            <person name="Saif S."/>
            <person name="Shenoy N."/>
            <person name="Sisk P."/>
            <person name="Stolte C."/>
            <person name="Sykes S."/>
            <person name="Thomson T."/>
            <person name="Walk T."/>
            <person name="White J."/>
            <person name="Yandava C."/>
            <person name="Burger G."/>
            <person name="Gray M.W."/>
            <person name="Holland P.W.H."/>
            <person name="King N."/>
            <person name="Lang F.B.F."/>
            <person name="Roger A.J."/>
            <person name="Ruiz-Trillo I."/>
            <person name="Lander E."/>
            <person name="Nusbaum C."/>
        </authorList>
    </citation>
    <scope>NUCLEOTIDE SEQUENCE [LARGE SCALE GENOMIC DNA]</scope>
    <source>
        <strain evidence="2 3">ATCC 50062</strain>
    </source>
</reference>
<evidence type="ECO:0000256" key="1">
    <source>
        <dbReference type="SAM" id="MobiDB-lite"/>
    </source>
</evidence>
<gene>
    <name evidence="2" type="ORF">AMSG_07445</name>
</gene>
<feature type="region of interest" description="Disordered" evidence="1">
    <location>
        <begin position="1"/>
        <end position="67"/>
    </location>
</feature>
<sequence length="695" mass="72224">MTAKGCSHVMASSGQDDGSLPLKPVAKKPGSSTRSRSAARPLGARPLSESGLPTPSGKRGPGRPRSSGSKRVAYYICSHHGCQHVVPIDLGERLMHRHEARFKEHAEHFAQHSETCLRCKSLVEAGEWSATGGGRDDFMCRHLGCGYYSSSPRPANRKQAVERHEKAFPIHYHHFDTCRGQCDLCKNLLDSGTWQADAGEAWRTRDNNQVKARLTTKEQQNTETPTLASLRGRDDVILIRVKPKKPKVSKAAAARAAAAAASAAEKAGGPSKTKHGSASRSKSKSISHSKSSSTSPPPTTFIKPSARKAKPSSRGKSKASQLASGLTVGRAKSDSSAAVAALRLLALNAPSTGRTASSRSPPEGEDGENPSLRRRASALPALEVASGGAGRTEAKGRDADPAPSPLLSLPLRRKIVRAPNPPPLETMETLDSFSFSGDGDSVASPSEAESMADTLEAAALSGGSSGLDLDGLASPPGMAVKRSRKRGLDIELPPTSSPPTGSRPSSRPGSSLSSTGSTGGPPSKKRRPLVSPDLPSLSSAPALVRDEPGGLEAAPMRLELKRTPPVVLASSNEVAQLTRVMSLSRPDLLNVVNAHAAGYAADIMAGSSSQTPPTVRASPSGFHSLSAKRSSASPSLAAMRLSVGSESSAGQAAATLGRSPGTAATIPSSSPFKELASSRSSPSTPSRAPPSLSQR</sequence>
<feature type="compositionally biased region" description="Low complexity" evidence="1">
    <location>
        <begin position="624"/>
        <end position="638"/>
    </location>
</feature>
<feature type="compositionally biased region" description="Low complexity" evidence="1">
    <location>
        <begin position="675"/>
        <end position="695"/>
    </location>
</feature>
<name>A0A0L0DH54_THETB</name>
<organism evidence="2 3">
    <name type="scientific">Thecamonas trahens ATCC 50062</name>
    <dbReference type="NCBI Taxonomy" id="461836"/>
    <lineage>
        <taxon>Eukaryota</taxon>
        <taxon>Apusozoa</taxon>
        <taxon>Apusomonadida</taxon>
        <taxon>Apusomonadidae</taxon>
        <taxon>Thecamonas</taxon>
    </lineage>
</organism>
<feature type="compositionally biased region" description="Low complexity" evidence="1">
    <location>
        <begin position="457"/>
        <end position="474"/>
    </location>
</feature>
<feature type="region of interest" description="Disordered" evidence="1">
    <location>
        <begin position="345"/>
        <end position="557"/>
    </location>
</feature>
<feature type="region of interest" description="Disordered" evidence="1">
    <location>
        <begin position="263"/>
        <end position="333"/>
    </location>
</feature>
<evidence type="ECO:0000313" key="3">
    <source>
        <dbReference type="Proteomes" id="UP000054408"/>
    </source>
</evidence>
<feature type="compositionally biased region" description="Basic residues" evidence="1">
    <location>
        <begin position="272"/>
        <end position="287"/>
    </location>
</feature>
<dbReference type="Proteomes" id="UP000054408">
    <property type="component" value="Unassembled WGS sequence"/>
</dbReference>
<keyword evidence="3" id="KW-1185">Reference proteome</keyword>
<dbReference type="AlphaFoldDB" id="A0A0L0DH54"/>
<proteinExistence type="predicted"/>
<feature type="compositionally biased region" description="Low complexity" evidence="1">
    <location>
        <begin position="529"/>
        <end position="543"/>
    </location>
</feature>
<feature type="compositionally biased region" description="Low complexity" evidence="1">
    <location>
        <begin position="431"/>
        <end position="441"/>
    </location>
</feature>
<dbReference type="EMBL" id="GL349468">
    <property type="protein sequence ID" value="KNC51545.1"/>
    <property type="molecule type" value="Genomic_DNA"/>
</dbReference>
<accession>A0A0L0DH54</accession>
<dbReference type="RefSeq" id="XP_013755947.1">
    <property type="nucleotide sequence ID" value="XM_013900493.1"/>
</dbReference>
<feature type="compositionally biased region" description="Low complexity" evidence="1">
    <location>
        <begin position="53"/>
        <end position="67"/>
    </location>
</feature>